<protein>
    <submittedName>
        <fullName evidence="1">Uncharacterized protein</fullName>
    </submittedName>
</protein>
<accession>A0ACB6RZ30</accession>
<dbReference type="EMBL" id="MU006721">
    <property type="protein sequence ID" value="KAF2626408.1"/>
    <property type="molecule type" value="Genomic_DNA"/>
</dbReference>
<proteinExistence type="predicted"/>
<keyword evidence="2" id="KW-1185">Reference proteome</keyword>
<organism evidence="1 2">
    <name type="scientific">Macroventuria anomochaeta</name>
    <dbReference type="NCBI Taxonomy" id="301207"/>
    <lineage>
        <taxon>Eukaryota</taxon>
        <taxon>Fungi</taxon>
        <taxon>Dikarya</taxon>
        <taxon>Ascomycota</taxon>
        <taxon>Pezizomycotina</taxon>
        <taxon>Dothideomycetes</taxon>
        <taxon>Pleosporomycetidae</taxon>
        <taxon>Pleosporales</taxon>
        <taxon>Pleosporineae</taxon>
        <taxon>Didymellaceae</taxon>
        <taxon>Macroventuria</taxon>
    </lineage>
</organism>
<evidence type="ECO:0000313" key="1">
    <source>
        <dbReference type="EMBL" id="KAF2626408.1"/>
    </source>
</evidence>
<evidence type="ECO:0000313" key="2">
    <source>
        <dbReference type="Proteomes" id="UP000799754"/>
    </source>
</evidence>
<comment type="caution">
    <text evidence="1">The sequence shown here is derived from an EMBL/GenBank/DDBJ whole genome shotgun (WGS) entry which is preliminary data.</text>
</comment>
<reference evidence="1" key="1">
    <citation type="journal article" date="2020" name="Stud. Mycol.">
        <title>101 Dothideomycetes genomes: a test case for predicting lifestyles and emergence of pathogens.</title>
        <authorList>
            <person name="Haridas S."/>
            <person name="Albert R."/>
            <person name="Binder M."/>
            <person name="Bloem J."/>
            <person name="Labutti K."/>
            <person name="Salamov A."/>
            <person name="Andreopoulos B."/>
            <person name="Baker S."/>
            <person name="Barry K."/>
            <person name="Bills G."/>
            <person name="Bluhm B."/>
            <person name="Cannon C."/>
            <person name="Castanera R."/>
            <person name="Culley D."/>
            <person name="Daum C."/>
            <person name="Ezra D."/>
            <person name="Gonzalez J."/>
            <person name="Henrissat B."/>
            <person name="Kuo A."/>
            <person name="Liang C."/>
            <person name="Lipzen A."/>
            <person name="Lutzoni F."/>
            <person name="Magnuson J."/>
            <person name="Mondo S."/>
            <person name="Nolan M."/>
            <person name="Ohm R."/>
            <person name="Pangilinan J."/>
            <person name="Park H.-J."/>
            <person name="Ramirez L."/>
            <person name="Alfaro M."/>
            <person name="Sun H."/>
            <person name="Tritt A."/>
            <person name="Yoshinaga Y."/>
            <person name="Zwiers L.-H."/>
            <person name="Turgeon B."/>
            <person name="Goodwin S."/>
            <person name="Spatafora J."/>
            <person name="Crous P."/>
            <person name="Grigoriev I."/>
        </authorList>
    </citation>
    <scope>NUCLEOTIDE SEQUENCE</scope>
    <source>
        <strain evidence="1">CBS 525.71</strain>
    </source>
</reference>
<dbReference type="Proteomes" id="UP000799754">
    <property type="component" value="Unassembled WGS sequence"/>
</dbReference>
<gene>
    <name evidence="1" type="ORF">BU25DRAFT_97919</name>
</gene>
<name>A0ACB6RZ30_9PLEO</name>
<sequence length="228" mass="26146">MLDTKDPQWMPLVIRWYFLFHQSFSFSPHYTIYTLVSSGTNIVHSHRSLVITLPAIAPTSWGGGFTRHQVRFQHLNDADSDLPKKAAQMRQRFFAQLLRTSLDGQEESLGESVLGTRIATERRILVNHRIAITLCVVFSVLFCRFIALLRFSRQRNRPLHLRRNPSSVLGLCSTIVQRTTVLHLFKSLDLASRRALKAHLATRTFATSSKELYGSATWLVCLHTSWHC</sequence>